<evidence type="ECO:0000313" key="7">
    <source>
        <dbReference type="Proteomes" id="UP000631114"/>
    </source>
</evidence>
<dbReference type="CDD" id="cd05904">
    <property type="entry name" value="4CL"/>
    <property type="match status" value="1"/>
</dbReference>
<dbReference type="InterPro" id="IPR045851">
    <property type="entry name" value="AMP-bd_C_sf"/>
</dbReference>
<dbReference type="PROSITE" id="PS00455">
    <property type="entry name" value="AMP_BINDING"/>
    <property type="match status" value="1"/>
</dbReference>
<comment type="caution">
    <text evidence="6">The sequence shown here is derived from an EMBL/GenBank/DDBJ whole genome shotgun (WGS) entry which is preliminary data.</text>
</comment>
<feature type="domain" description="AMP-binding enzyme C-terminal" evidence="5">
    <location>
        <begin position="561"/>
        <end position="614"/>
    </location>
</feature>
<keyword evidence="7" id="KW-1185">Reference proteome</keyword>
<evidence type="ECO:0008006" key="8">
    <source>
        <dbReference type="Google" id="ProtNLM"/>
    </source>
</evidence>
<sequence>MACTSKHDYNFDLKSGFSSKTRIFHSLRPKVQLPPPNLPLSAAQHAISLLKTSSLPLSNTTALIDSVSGTRVSFTEFLKQAESLSVSLKTNFSLKKGDVAFILSPNILQVPILYISLLSLGVIVSPANPASTVSEVSRQVGLTNPVIAFAVASTASKIPSLRYGTVFLDSSEFKSMLVNGVDNRNEVMVNQSDTAAILYSSGTTGRVKGVELTHRNFIALVSGFHAIRPVEENPPHPVAIFTVPLFHVFGFFMCVRAVALGETVVLMEKFDFVGMLKAVESYKVNYMPVSPPLVVAMAKLDVVDKFDLSSLLTVGCGGAPLGKEVSKKFIARFPHVEIVQGYGMTETSGGATRMLGPDETKKHGSVGRLAENMEAKIVHPDTGEALGPGQRGELWMRGPIIMKGDEGVGERPMRVPPIVSPPIPQLPVVRPQGPQDPIFQPRLNPNGQNRGLPMQEAARALPRDRNFWEQPIPRNARQENRGRSPSPPSPSTDRSGSRADREPNRQAGYVGDDEATTSTMDSDGWLKTGDLCYIDSDGFLYIVDRLKELIKYKAYQVPPAELEHLLQSHPEIADVALIPYPDEEAGQIPMAFVVRKPGRNLSAAQVMEFVAKQACLLKTKRFILNAYLGFILSVIAY</sequence>
<organism evidence="6 7">
    <name type="scientific">Coptis chinensis</name>
    <dbReference type="NCBI Taxonomy" id="261450"/>
    <lineage>
        <taxon>Eukaryota</taxon>
        <taxon>Viridiplantae</taxon>
        <taxon>Streptophyta</taxon>
        <taxon>Embryophyta</taxon>
        <taxon>Tracheophyta</taxon>
        <taxon>Spermatophyta</taxon>
        <taxon>Magnoliopsida</taxon>
        <taxon>Ranunculales</taxon>
        <taxon>Ranunculaceae</taxon>
        <taxon>Coptidoideae</taxon>
        <taxon>Coptis</taxon>
    </lineage>
</organism>
<dbReference type="InterPro" id="IPR000873">
    <property type="entry name" value="AMP-dep_synth/lig_dom"/>
</dbReference>
<dbReference type="Gene3D" id="2.30.38.10">
    <property type="entry name" value="Luciferase, Domain 3"/>
    <property type="match status" value="1"/>
</dbReference>
<dbReference type="AlphaFoldDB" id="A0A835LN73"/>
<dbReference type="Proteomes" id="UP000631114">
    <property type="component" value="Unassembled WGS sequence"/>
</dbReference>
<feature type="domain" description="AMP-dependent synthetase/ligase" evidence="4">
    <location>
        <begin position="59"/>
        <end position="404"/>
    </location>
</feature>
<protein>
    <recommendedName>
        <fullName evidence="8">4-coumarate--CoA ligase</fullName>
    </recommendedName>
</protein>
<proteinExistence type="inferred from homology"/>
<dbReference type="Gene3D" id="3.40.50.980">
    <property type="match status" value="2"/>
</dbReference>
<dbReference type="PANTHER" id="PTHR24096">
    <property type="entry name" value="LONG-CHAIN-FATTY-ACID--COA LIGASE"/>
    <property type="match status" value="1"/>
</dbReference>
<dbReference type="InterPro" id="IPR042099">
    <property type="entry name" value="ANL_N_sf"/>
</dbReference>
<evidence type="ECO:0000259" key="5">
    <source>
        <dbReference type="Pfam" id="PF13193"/>
    </source>
</evidence>
<name>A0A835LN73_9MAGN</name>
<keyword evidence="2" id="KW-0436">Ligase</keyword>
<evidence type="ECO:0000256" key="3">
    <source>
        <dbReference type="SAM" id="MobiDB-lite"/>
    </source>
</evidence>
<dbReference type="Gene3D" id="3.40.50.12780">
    <property type="entry name" value="N-terminal domain of ligase-like"/>
    <property type="match status" value="1"/>
</dbReference>
<dbReference type="OrthoDB" id="10253869at2759"/>
<feature type="region of interest" description="Disordered" evidence="3">
    <location>
        <begin position="427"/>
        <end position="522"/>
    </location>
</feature>
<evidence type="ECO:0000256" key="1">
    <source>
        <dbReference type="ARBA" id="ARBA00006432"/>
    </source>
</evidence>
<gene>
    <name evidence="6" type="ORF">IFM89_017395</name>
</gene>
<comment type="similarity">
    <text evidence="1">Belongs to the ATP-dependent AMP-binding enzyme family.</text>
</comment>
<reference evidence="6 7" key="1">
    <citation type="submission" date="2020-10" db="EMBL/GenBank/DDBJ databases">
        <title>The Coptis chinensis genome and diversification of protoberbering-type alkaloids.</title>
        <authorList>
            <person name="Wang B."/>
            <person name="Shu S."/>
            <person name="Song C."/>
            <person name="Liu Y."/>
        </authorList>
    </citation>
    <scope>NUCLEOTIDE SEQUENCE [LARGE SCALE GENOMIC DNA]</scope>
    <source>
        <strain evidence="6">HL-2020</strain>
        <tissue evidence="6">Leaf</tissue>
    </source>
</reference>
<evidence type="ECO:0000256" key="2">
    <source>
        <dbReference type="ARBA" id="ARBA00022598"/>
    </source>
</evidence>
<dbReference type="GO" id="GO:0016405">
    <property type="term" value="F:CoA-ligase activity"/>
    <property type="evidence" value="ECO:0007669"/>
    <property type="project" value="TreeGrafter"/>
</dbReference>
<dbReference type="Pfam" id="PF00501">
    <property type="entry name" value="AMP-binding"/>
    <property type="match status" value="1"/>
</dbReference>
<evidence type="ECO:0000313" key="6">
    <source>
        <dbReference type="EMBL" id="KAF9601210.1"/>
    </source>
</evidence>
<evidence type="ECO:0000259" key="4">
    <source>
        <dbReference type="Pfam" id="PF00501"/>
    </source>
</evidence>
<dbReference type="EMBL" id="JADFTS010000006">
    <property type="protein sequence ID" value="KAF9601210.1"/>
    <property type="molecule type" value="Genomic_DNA"/>
</dbReference>
<dbReference type="PANTHER" id="PTHR24096:SF251">
    <property type="entry name" value="4-COUMARATE--COA LIGASE-LIKE 9"/>
    <property type="match status" value="1"/>
</dbReference>
<feature type="compositionally biased region" description="Basic and acidic residues" evidence="3">
    <location>
        <begin position="495"/>
        <end position="504"/>
    </location>
</feature>
<dbReference type="Pfam" id="PF13193">
    <property type="entry name" value="AMP-binding_C"/>
    <property type="match status" value="1"/>
</dbReference>
<dbReference type="InterPro" id="IPR025110">
    <property type="entry name" value="AMP-bd_C"/>
</dbReference>
<dbReference type="SUPFAM" id="SSF56801">
    <property type="entry name" value="Acetyl-CoA synthetase-like"/>
    <property type="match status" value="2"/>
</dbReference>
<accession>A0A835LN73</accession>
<dbReference type="Gene3D" id="3.30.300.30">
    <property type="match status" value="1"/>
</dbReference>
<dbReference type="InterPro" id="IPR020845">
    <property type="entry name" value="AMP-binding_CS"/>
</dbReference>